<keyword evidence="2" id="KW-0969">Cilium</keyword>
<dbReference type="InterPro" id="IPR019704">
    <property type="entry name" value="Flagellar_assmbl_FliX_class2"/>
</dbReference>
<gene>
    <name evidence="2" type="ORF">Q7A36_22540</name>
</gene>
<accession>A0ABT9E4R1</accession>
<keyword evidence="2" id="KW-0966">Cell projection</keyword>
<evidence type="ECO:0000256" key="1">
    <source>
        <dbReference type="SAM" id="MobiDB-lite"/>
    </source>
</evidence>
<protein>
    <submittedName>
        <fullName evidence="2">Flagellar assembly protein FliX</fullName>
    </submittedName>
</protein>
<feature type="compositionally biased region" description="Low complexity" evidence="1">
    <location>
        <begin position="23"/>
        <end position="32"/>
    </location>
</feature>
<reference evidence="2 3" key="1">
    <citation type="submission" date="2023-08" db="EMBL/GenBank/DDBJ databases">
        <title>The draft genome sequence of Paracraurococcus sp. LOR1-02.</title>
        <authorList>
            <person name="Kingkaew E."/>
            <person name="Tanasupawat S."/>
        </authorList>
    </citation>
    <scope>NUCLEOTIDE SEQUENCE [LARGE SCALE GENOMIC DNA]</scope>
    <source>
        <strain evidence="2 3">LOR1-02</strain>
    </source>
</reference>
<sequence>MRGIGGVTGGPGRIGRRTGRGAAGFAPGEGTEAAAGAAPAAAAGPVGLGLLAVQEAGERAARDRAARARADSILQELRGLQRDLLSGGGDRGRLERLAALEEGEEGADPNLREAVQAVVLRARVELCRRGWNRVVSTP</sequence>
<comment type="caution">
    <text evidence="2">The sequence shown here is derived from an EMBL/GenBank/DDBJ whole genome shotgun (WGS) entry which is preliminary data.</text>
</comment>
<proteinExistence type="predicted"/>
<dbReference type="RefSeq" id="WP_305106008.1">
    <property type="nucleotide sequence ID" value="NZ_JAUTWS010000025.1"/>
</dbReference>
<keyword evidence="2" id="KW-0282">Flagellum</keyword>
<keyword evidence="3" id="KW-1185">Reference proteome</keyword>
<dbReference type="Pfam" id="PF10768">
    <property type="entry name" value="FliX"/>
    <property type="match status" value="1"/>
</dbReference>
<feature type="compositionally biased region" description="Gly residues" evidence="1">
    <location>
        <begin position="1"/>
        <end position="13"/>
    </location>
</feature>
<organism evidence="2 3">
    <name type="scientific">Paracraurococcus lichenis</name>
    <dbReference type="NCBI Taxonomy" id="3064888"/>
    <lineage>
        <taxon>Bacteria</taxon>
        <taxon>Pseudomonadati</taxon>
        <taxon>Pseudomonadota</taxon>
        <taxon>Alphaproteobacteria</taxon>
        <taxon>Acetobacterales</taxon>
        <taxon>Roseomonadaceae</taxon>
        <taxon>Paracraurococcus</taxon>
    </lineage>
</organism>
<feature type="region of interest" description="Disordered" evidence="1">
    <location>
        <begin position="1"/>
        <end position="32"/>
    </location>
</feature>
<evidence type="ECO:0000313" key="3">
    <source>
        <dbReference type="Proteomes" id="UP001243009"/>
    </source>
</evidence>
<name>A0ABT9E4R1_9PROT</name>
<dbReference type="Proteomes" id="UP001243009">
    <property type="component" value="Unassembled WGS sequence"/>
</dbReference>
<dbReference type="EMBL" id="JAUTWS010000025">
    <property type="protein sequence ID" value="MDO9711148.1"/>
    <property type="molecule type" value="Genomic_DNA"/>
</dbReference>
<evidence type="ECO:0000313" key="2">
    <source>
        <dbReference type="EMBL" id="MDO9711148.1"/>
    </source>
</evidence>